<gene>
    <name evidence="1" type="ORF">D1114_06565</name>
</gene>
<dbReference type="EMBL" id="QWGP01000005">
    <property type="protein sequence ID" value="RHZ96370.1"/>
    <property type="molecule type" value="Genomic_DNA"/>
</dbReference>
<keyword evidence="1" id="KW-0966">Cell projection</keyword>
<keyword evidence="1" id="KW-0969">Cilium</keyword>
<proteinExistence type="predicted"/>
<keyword evidence="1" id="KW-0282">Flagellum</keyword>
<dbReference type="Proteomes" id="UP000266305">
    <property type="component" value="Unassembled WGS sequence"/>
</dbReference>
<name>A0AAX1UN71_CERSP</name>
<accession>A0AAX1UN71</accession>
<evidence type="ECO:0000313" key="1">
    <source>
        <dbReference type="EMBL" id="RHZ96370.1"/>
    </source>
</evidence>
<protein>
    <submittedName>
        <fullName evidence="1">Flagellar biosynthesis protein FliJ</fullName>
    </submittedName>
</protein>
<comment type="caution">
    <text evidence="1">The sequence shown here is derived from an EMBL/GenBank/DDBJ whole genome shotgun (WGS) entry which is preliminary data.</text>
</comment>
<evidence type="ECO:0000313" key="2">
    <source>
        <dbReference type="Proteomes" id="UP000266305"/>
    </source>
</evidence>
<dbReference type="AlphaFoldDB" id="A0AAX1UN71"/>
<reference evidence="1 2" key="1">
    <citation type="submission" date="2018-08" db="EMBL/GenBank/DDBJ databases">
        <title>Draft genome sequence of Rhodobacter sphaeroides FY.</title>
        <authorList>
            <person name="Rayyan A."/>
            <person name="Meyer T.E."/>
            <person name="Kyndt J.A."/>
        </authorList>
    </citation>
    <scope>NUCLEOTIDE SEQUENCE [LARGE SCALE GENOMIC DNA]</scope>
    <source>
        <strain evidence="1 2">FY</strain>
    </source>
</reference>
<organism evidence="1 2">
    <name type="scientific">Cereibacter sphaeroides</name>
    <name type="common">Rhodobacter sphaeroides</name>
    <dbReference type="NCBI Taxonomy" id="1063"/>
    <lineage>
        <taxon>Bacteria</taxon>
        <taxon>Pseudomonadati</taxon>
        <taxon>Pseudomonadota</taxon>
        <taxon>Alphaproteobacteria</taxon>
        <taxon>Rhodobacterales</taxon>
        <taxon>Paracoccaceae</taxon>
        <taxon>Cereibacter</taxon>
    </lineage>
</organism>
<dbReference type="RefSeq" id="WP_118999637.1">
    <property type="nucleotide sequence ID" value="NZ_QWGP01000005.1"/>
</dbReference>
<sequence>MSRSRLLTLMSRRETVELMKAQGALRDARARHAEAEALALRLSQMLEGRREAAQGTLAAADLFRAHRLTLQIAEQADLSAARAAEAAATLATAQAEMARQDHRTRALADSAATARALEAEERLARAEALRPAPRR</sequence>